<dbReference type="SMART" id="SM00744">
    <property type="entry name" value="RINGv"/>
    <property type="match status" value="1"/>
</dbReference>
<dbReference type="GO" id="GO:0016020">
    <property type="term" value="C:membrane"/>
    <property type="evidence" value="ECO:0007669"/>
    <property type="project" value="UniProtKB-SubCell"/>
</dbReference>
<evidence type="ECO:0000256" key="3">
    <source>
        <dbReference type="ARBA" id="ARBA00012483"/>
    </source>
</evidence>
<evidence type="ECO:0000313" key="16">
    <source>
        <dbReference type="Proteomes" id="UP000030750"/>
    </source>
</evidence>
<dbReference type="VEuPathDB" id="ToxoDB:EBH_0037110"/>
<comment type="subcellular location">
    <subcellularLocation>
        <location evidence="2">Membrane</location>
        <topology evidence="2">Multi-pass membrane protein</topology>
    </subcellularLocation>
</comment>
<keyword evidence="9" id="KW-0862">Zinc</keyword>
<dbReference type="EC" id="2.3.2.27" evidence="3"/>
<dbReference type="SUPFAM" id="SSF57850">
    <property type="entry name" value="RING/U-box"/>
    <property type="match status" value="1"/>
</dbReference>
<feature type="compositionally biased region" description="Low complexity" evidence="13">
    <location>
        <begin position="86"/>
        <end position="95"/>
    </location>
</feature>
<name>U6LSV2_9EIME</name>
<evidence type="ECO:0000256" key="6">
    <source>
        <dbReference type="ARBA" id="ARBA00022723"/>
    </source>
</evidence>
<feature type="domain" description="RING-type" evidence="14">
    <location>
        <begin position="110"/>
        <end position="153"/>
    </location>
</feature>
<evidence type="ECO:0000256" key="12">
    <source>
        <dbReference type="PROSITE-ProRule" id="PRU00175"/>
    </source>
</evidence>
<dbReference type="Proteomes" id="UP000030750">
    <property type="component" value="Unassembled WGS sequence"/>
</dbReference>
<dbReference type="PROSITE" id="PS50089">
    <property type="entry name" value="ZF_RING_2"/>
    <property type="match status" value="1"/>
</dbReference>
<keyword evidence="10" id="KW-1133">Transmembrane helix</keyword>
<evidence type="ECO:0000256" key="4">
    <source>
        <dbReference type="ARBA" id="ARBA00022679"/>
    </source>
</evidence>
<comment type="catalytic activity">
    <reaction evidence="1">
        <text>S-ubiquitinyl-[E2 ubiquitin-conjugating enzyme]-L-cysteine + [acceptor protein]-L-lysine = [E2 ubiquitin-conjugating enzyme]-L-cysteine + N(6)-ubiquitinyl-[acceptor protein]-L-lysine.</text>
        <dbReference type="EC" id="2.3.2.27"/>
    </reaction>
</comment>
<keyword evidence="5" id="KW-0812">Transmembrane</keyword>
<evidence type="ECO:0000313" key="15">
    <source>
        <dbReference type="EMBL" id="CDJ50880.1"/>
    </source>
</evidence>
<evidence type="ECO:0000256" key="7">
    <source>
        <dbReference type="ARBA" id="ARBA00022771"/>
    </source>
</evidence>
<dbReference type="GO" id="GO:0061630">
    <property type="term" value="F:ubiquitin protein ligase activity"/>
    <property type="evidence" value="ECO:0007669"/>
    <property type="project" value="UniProtKB-EC"/>
</dbReference>
<dbReference type="GO" id="GO:0006511">
    <property type="term" value="P:ubiquitin-dependent protein catabolic process"/>
    <property type="evidence" value="ECO:0007669"/>
    <property type="project" value="TreeGrafter"/>
</dbReference>
<reference evidence="15" key="1">
    <citation type="submission" date="2013-10" db="EMBL/GenBank/DDBJ databases">
        <title>Genomic analysis of the causative agents of coccidiosis in chickens.</title>
        <authorList>
            <person name="Reid A.J."/>
            <person name="Blake D."/>
            <person name="Billington K."/>
            <person name="Browne H."/>
            <person name="Dunn M."/>
            <person name="Hung S."/>
            <person name="Kawahara F."/>
            <person name="Miranda-Saavedra D."/>
            <person name="Mourier T."/>
            <person name="Nagra H."/>
            <person name="Otto T.D."/>
            <person name="Rawlings N."/>
            <person name="Sanchez A."/>
            <person name="Sanders M."/>
            <person name="Subramaniam C."/>
            <person name="Tay Y."/>
            <person name="Dear P."/>
            <person name="Doerig C."/>
            <person name="Gruber A."/>
            <person name="Parkinson J."/>
            <person name="Shirley M."/>
            <person name="Wan K.L."/>
            <person name="Berriman M."/>
            <person name="Tomley F."/>
            <person name="Pain A."/>
        </authorList>
    </citation>
    <scope>NUCLEOTIDE SEQUENCE [LARGE SCALE GENOMIC DNA]</scope>
    <source>
        <strain evidence="15">Houghton</strain>
    </source>
</reference>
<feature type="region of interest" description="Disordered" evidence="13">
    <location>
        <begin position="72"/>
        <end position="100"/>
    </location>
</feature>
<evidence type="ECO:0000256" key="11">
    <source>
        <dbReference type="ARBA" id="ARBA00023136"/>
    </source>
</evidence>
<dbReference type="EMBL" id="HG712472">
    <property type="protein sequence ID" value="CDJ50880.1"/>
    <property type="molecule type" value="Genomic_DNA"/>
</dbReference>
<evidence type="ECO:0000256" key="8">
    <source>
        <dbReference type="ARBA" id="ARBA00022786"/>
    </source>
</evidence>
<dbReference type="InterPro" id="IPR011016">
    <property type="entry name" value="Znf_RING-CH"/>
</dbReference>
<evidence type="ECO:0000256" key="2">
    <source>
        <dbReference type="ARBA" id="ARBA00004141"/>
    </source>
</evidence>
<keyword evidence="11" id="KW-0472">Membrane</keyword>
<dbReference type="PANTHER" id="PTHR45977">
    <property type="entry name" value="TARGET OF ERK KINASE MPK-1"/>
    <property type="match status" value="1"/>
</dbReference>
<dbReference type="GO" id="GO:0016567">
    <property type="term" value="P:protein ubiquitination"/>
    <property type="evidence" value="ECO:0007669"/>
    <property type="project" value="TreeGrafter"/>
</dbReference>
<keyword evidence="8" id="KW-0833">Ubl conjugation pathway</keyword>
<evidence type="ECO:0000256" key="9">
    <source>
        <dbReference type="ARBA" id="ARBA00022833"/>
    </source>
</evidence>
<dbReference type="PANTHER" id="PTHR45977:SF4">
    <property type="entry name" value="RING-TYPE DOMAIN-CONTAINING PROTEIN"/>
    <property type="match status" value="1"/>
</dbReference>
<dbReference type="Gene3D" id="3.30.40.10">
    <property type="entry name" value="Zinc/RING finger domain, C3HC4 (zinc finger)"/>
    <property type="match status" value="1"/>
</dbReference>
<keyword evidence="16" id="KW-1185">Reference proteome</keyword>
<proteinExistence type="predicted"/>
<reference evidence="15" key="2">
    <citation type="submission" date="2013-10" db="EMBL/GenBank/DDBJ databases">
        <authorList>
            <person name="Aslett M."/>
        </authorList>
    </citation>
    <scope>NUCLEOTIDE SEQUENCE [LARGE SCALE GENOMIC DNA]</scope>
    <source>
        <strain evidence="15">Houghton</strain>
    </source>
</reference>
<evidence type="ECO:0000256" key="10">
    <source>
        <dbReference type="ARBA" id="ARBA00022989"/>
    </source>
</evidence>
<evidence type="ECO:0000256" key="1">
    <source>
        <dbReference type="ARBA" id="ARBA00000900"/>
    </source>
</evidence>
<dbReference type="SMART" id="SM00184">
    <property type="entry name" value="RING"/>
    <property type="match status" value="1"/>
</dbReference>
<dbReference type="InterPro" id="IPR001841">
    <property type="entry name" value="Znf_RING"/>
</dbReference>
<dbReference type="OrthoDB" id="21204at2759"/>
<dbReference type="AlphaFoldDB" id="U6LSV2"/>
<accession>U6LSV2</accession>
<sequence>MLTGAIGTGGNTRGDSLLSPLLGYRCGVCDPLLHICTHIENEALLESRESSLLPSLSLEGVLGGVTSLLGGSPQQQQREGLGFRDSSSSSSSSSSRMRSQTPTISLNRCCPICMVDLNNEDIVLIMPCDPRHYFHRACVEHWLETSQACPICRANIVHLLMGTGDAQQNAERGTAIEMQV</sequence>
<organism evidence="15 16">
    <name type="scientific">Eimeria brunetti</name>
    <dbReference type="NCBI Taxonomy" id="51314"/>
    <lineage>
        <taxon>Eukaryota</taxon>
        <taxon>Sar</taxon>
        <taxon>Alveolata</taxon>
        <taxon>Apicomplexa</taxon>
        <taxon>Conoidasida</taxon>
        <taxon>Coccidia</taxon>
        <taxon>Eucoccidiorida</taxon>
        <taxon>Eimeriorina</taxon>
        <taxon>Eimeriidae</taxon>
        <taxon>Eimeria</taxon>
    </lineage>
</organism>
<keyword evidence="6" id="KW-0479">Metal-binding</keyword>
<keyword evidence="7 12" id="KW-0863">Zinc-finger</keyword>
<keyword evidence="4" id="KW-0808">Transferase</keyword>
<dbReference type="Pfam" id="PF13639">
    <property type="entry name" value="zf-RING_2"/>
    <property type="match status" value="1"/>
</dbReference>
<evidence type="ECO:0000256" key="13">
    <source>
        <dbReference type="SAM" id="MobiDB-lite"/>
    </source>
</evidence>
<dbReference type="GO" id="GO:0008270">
    <property type="term" value="F:zinc ion binding"/>
    <property type="evidence" value="ECO:0007669"/>
    <property type="project" value="UniProtKB-KW"/>
</dbReference>
<evidence type="ECO:0000256" key="5">
    <source>
        <dbReference type="ARBA" id="ARBA00022692"/>
    </source>
</evidence>
<dbReference type="InterPro" id="IPR013083">
    <property type="entry name" value="Znf_RING/FYVE/PHD"/>
</dbReference>
<evidence type="ECO:0000259" key="14">
    <source>
        <dbReference type="PROSITE" id="PS50089"/>
    </source>
</evidence>
<gene>
    <name evidence="15" type="ORF">EBH_0037110</name>
</gene>
<protein>
    <recommendedName>
        <fullName evidence="3">RING-type E3 ubiquitin transferase</fullName>
        <ecNumber evidence="3">2.3.2.27</ecNumber>
    </recommendedName>
</protein>